<evidence type="ECO:0000259" key="2">
    <source>
        <dbReference type="Pfam" id="PF20691"/>
    </source>
</evidence>
<comment type="caution">
    <text evidence="4">The sequence shown here is derived from an EMBL/GenBank/DDBJ whole genome shotgun (WGS) entry which is preliminary data.</text>
</comment>
<dbReference type="InterPro" id="IPR028422">
    <property type="entry name" value="GREB1"/>
</dbReference>
<feature type="compositionally biased region" description="Basic and acidic residues" evidence="1">
    <location>
        <begin position="855"/>
        <end position="871"/>
    </location>
</feature>
<feature type="domain" description="GREB1-like circularly permuted SF2 helicase" evidence="3">
    <location>
        <begin position="12"/>
        <end position="123"/>
    </location>
</feature>
<keyword evidence="5" id="KW-1185">Reference proteome</keyword>
<feature type="region of interest" description="Disordered" evidence="1">
    <location>
        <begin position="844"/>
        <end position="903"/>
    </location>
</feature>
<dbReference type="OrthoDB" id="206748at2759"/>
<dbReference type="Pfam" id="PF20692">
    <property type="entry name" value="cpSF2-GREB1"/>
    <property type="match status" value="3"/>
</dbReference>
<dbReference type="InterPro" id="IPR048657">
    <property type="entry name" value="GREB1-like_cpSF2"/>
</dbReference>
<dbReference type="EMBL" id="MU826351">
    <property type="protein sequence ID" value="KAJ7381055.1"/>
    <property type="molecule type" value="Genomic_DNA"/>
</dbReference>
<feature type="domain" description="TET-Associated Glycosyltransferase" evidence="2">
    <location>
        <begin position="468"/>
        <end position="543"/>
    </location>
</feature>
<dbReference type="PANTHER" id="PTHR15720:SF14">
    <property type="entry name" value="GREB1-LIKE PROTEIN"/>
    <property type="match status" value="1"/>
</dbReference>
<name>A0A9W9ZGS6_9CNID</name>
<dbReference type="AlphaFoldDB" id="A0A9W9ZGS6"/>
<dbReference type="PANTHER" id="PTHR15720">
    <property type="entry name" value="GREB1-RELATED"/>
    <property type="match status" value="1"/>
</dbReference>
<evidence type="ECO:0000256" key="1">
    <source>
        <dbReference type="SAM" id="MobiDB-lite"/>
    </source>
</evidence>
<dbReference type="InterPro" id="IPR036770">
    <property type="entry name" value="Ankyrin_rpt-contain_sf"/>
</dbReference>
<protein>
    <submittedName>
        <fullName evidence="4">Uncharacterized protein</fullName>
    </submittedName>
</protein>
<organism evidence="4 5">
    <name type="scientific">Desmophyllum pertusum</name>
    <dbReference type="NCBI Taxonomy" id="174260"/>
    <lineage>
        <taxon>Eukaryota</taxon>
        <taxon>Metazoa</taxon>
        <taxon>Cnidaria</taxon>
        <taxon>Anthozoa</taxon>
        <taxon>Hexacorallia</taxon>
        <taxon>Scleractinia</taxon>
        <taxon>Caryophylliina</taxon>
        <taxon>Caryophylliidae</taxon>
        <taxon>Desmophyllum</taxon>
    </lineage>
</organism>
<feature type="domain" description="GREB1-like circularly permuted SF2 helicase" evidence="3">
    <location>
        <begin position="126"/>
        <end position="191"/>
    </location>
</feature>
<dbReference type="Pfam" id="PF20691">
    <property type="entry name" value="TAGT"/>
    <property type="match status" value="1"/>
</dbReference>
<evidence type="ECO:0000259" key="3">
    <source>
        <dbReference type="Pfam" id="PF20692"/>
    </source>
</evidence>
<feature type="region of interest" description="Disordered" evidence="1">
    <location>
        <begin position="939"/>
        <end position="968"/>
    </location>
</feature>
<dbReference type="Gene3D" id="1.25.40.20">
    <property type="entry name" value="Ankyrin repeat-containing domain"/>
    <property type="match status" value="1"/>
</dbReference>
<reference evidence="4" key="1">
    <citation type="submission" date="2023-01" db="EMBL/GenBank/DDBJ databases">
        <title>Genome assembly of the deep-sea coral Lophelia pertusa.</title>
        <authorList>
            <person name="Herrera S."/>
            <person name="Cordes E."/>
        </authorList>
    </citation>
    <scope>NUCLEOTIDE SEQUENCE</scope>
    <source>
        <strain evidence="4">USNM1676648</strain>
        <tissue evidence="4">Polyp</tissue>
    </source>
</reference>
<feature type="compositionally biased region" description="Acidic residues" evidence="1">
    <location>
        <begin position="943"/>
        <end position="953"/>
    </location>
</feature>
<evidence type="ECO:0000313" key="5">
    <source>
        <dbReference type="Proteomes" id="UP001163046"/>
    </source>
</evidence>
<sequence length="1205" mass="137081">MVEKWNHLVQESETCSMVKNLIQSGKGEQGKMKIVRAKSMETADQFFHTLRLARAVSCLDDCFEIIKDYGGSQIEKQLMKSSSPFFRKLQPVTCTFKFDCCCNELKPQPGRKKCANCQHVHKSITQYEDLENLACVLILVEKGRMGDTFPQSFDCLDLRLNYDNSREFKEGTPVFLSTLIQELGRLCRYARVPVSDNQVHKIPYVLTTKPHKDSYDHQNDLKHRNRILLQAEPQIGKTGTYLCLIKKLRLDILGKKKVSVDEGAFYCHKDCHPLEEFVANDNGQMHDWQFPYWMAIQDSPSLKENAVVPGKYSIGGRFYTHDTEENPYILVKREAQNPNRSTHHYEKTDCEDDVRRAWPWYHFENCGECGRLLQGKQPVLQTLEVNIDATSVVVECSLPSSCPPYNQLLEHFKSPRSINEAFADVDWDAAVGNAPTLPFWIFHPSHRDDPRKCILNYHHAMQEKGRVASYIQVVVVRSDMFEAYRSTWGKVLAIFQLPDTLPNCKLGPNEGGVGYARLFIQKMAFALNLEYVFMIDDNVAVMSEAAFTTDHETAFDEKVLRDENGLMRRERCSFFKPLNHLRKIAQGKDIPSRKEETYECHPLKEQFEADQLPLYSYTGPAKLFGDKQHESYGVLGLLRSAPTTVNPFSKTQVYAAILLNVRSTVEKASSIVHGSAGKTYASMTTAIKQGPEKCFKGSIGYDRKEESKDTISPTRILEQVETATEGTEEASACEIPMLILSYCAANRTSTNMMLLNSRFCNTKEKIVFVTSAKEAIKRWPQMTLATIPTENGICIFSEMSDRNAQFAIFSAADPMRHSLRYIVIEASFPQDDEDGQEGMDTIREEDTIENNPEYNRNEPNVKESTSSERVQHTSNVKKSVKRSLQESANDSAQSKRRKMKDDCRQEEDLVLAIRAHQVSEMASSNMVADTNNNVLFTGAGEDGSAENGDDCNDQEASVKKGASRNSTSNIIPNIPAYMEGTNLVTGSIVDLWREYKEIQGYSKMEIHQRGSSDLTTVEIRKKLDDFNTDRLQKSDGKGYTALLKACCLPSMSPHVMQYLITERKVDLNCQLPSDFDRNYHAIAKGLIPGMSALSVAMRKGNVKSVPTFMTRLGYINIRSVDKERNTALHHCVLSNSKTSFEKLFPIFKPLEWKKMRNNDFKNPLDICIAMEKEMRGRRKVKETSLSFLTYMRQEMEKASGYCWKT</sequence>
<dbReference type="InterPro" id="IPR049100">
    <property type="entry name" value="TAGT"/>
</dbReference>
<feature type="domain" description="GREB1-like circularly permuted SF2 helicase" evidence="3">
    <location>
        <begin position="203"/>
        <end position="260"/>
    </location>
</feature>
<evidence type="ECO:0000313" key="4">
    <source>
        <dbReference type="EMBL" id="KAJ7381055.1"/>
    </source>
</evidence>
<dbReference type="SUPFAM" id="SSF48403">
    <property type="entry name" value="Ankyrin repeat"/>
    <property type="match status" value="1"/>
</dbReference>
<dbReference type="Proteomes" id="UP001163046">
    <property type="component" value="Unassembled WGS sequence"/>
</dbReference>
<proteinExistence type="predicted"/>
<accession>A0A9W9ZGS6</accession>
<gene>
    <name evidence="4" type="ORF">OS493_004651</name>
</gene>